<dbReference type="Proteomes" id="UP000824005">
    <property type="component" value="Unassembled WGS sequence"/>
</dbReference>
<gene>
    <name evidence="18" type="ORF">H9830_12425</name>
</gene>
<feature type="transmembrane region" description="Helical" evidence="16">
    <location>
        <begin position="148"/>
        <end position="167"/>
    </location>
</feature>
<feature type="transmembrane region" description="Helical" evidence="16">
    <location>
        <begin position="270"/>
        <end position="292"/>
    </location>
</feature>
<comment type="similarity">
    <text evidence="12">Belongs to the UlaA family.</text>
</comment>
<feature type="transmembrane region" description="Helical" evidence="16">
    <location>
        <begin position="422"/>
        <end position="455"/>
    </location>
</feature>
<keyword evidence="5" id="KW-0762">Sugar transport</keyword>
<reference evidence="18" key="2">
    <citation type="submission" date="2021-04" db="EMBL/GenBank/DDBJ databases">
        <authorList>
            <person name="Gilroy R."/>
        </authorList>
    </citation>
    <scope>NUCLEOTIDE SEQUENCE</scope>
    <source>
        <strain evidence="18">ChiGjej1B1-98</strain>
    </source>
</reference>
<organism evidence="18 19">
    <name type="scientific">Candidatus Agrococcus pullicola</name>
    <dbReference type="NCBI Taxonomy" id="2838429"/>
    <lineage>
        <taxon>Bacteria</taxon>
        <taxon>Bacillati</taxon>
        <taxon>Actinomycetota</taxon>
        <taxon>Actinomycetes</taxon>
        <taxon>Micrococcales</taxon>
        <taxon>Microbacteriaceae</taxon>
        <taxon>Agrococcus</taxon>
    </lineage>
</organism>
<feature type="transmembrane region" description="Helical" evidence="16">
    <location>
        <begin position="93"/>
        <end position="113"/>
    </location>
</feature>
<feature type="transmembrane region" description="Helical" evidence="16">
    <location>
        <begin position="122"/>
        <end position="142"/>
    </location>
</feature>
<keyword evidence="3" id="KW-0813">Transport</keyword>
<comment type="subcellular location">
    <subcellularLocation>
        <location evidence="1">Cell membrane</location>
        <topology evidence="1">Multi-pass membrane protein</topology>
    </subcellularLocation>
</comment>
<evidence type="ECO:0000256" key="16">
    <source>
        <dbReference type="SAM" id="Phobius"/>
    </source>
</evidence>
<dbReference type="GO" id="GO:0005886">
    <property type="term" value="C:plasma membrane"/>
    <property type="evidence" value="ECO:0007669"/>
    <property type="project" value="UniProtKB-SubCell"/>
</dbReference>
<dbReference type="Gene3D" id="3.40.50.2300">
    <property type="match status" value="1"/>
</dbReference>
<evidence type="ECO:0000256" key="3">
    <source>
        <dbReference type="ARBA" id="ARBA00022448"/>
    </source>
</evidence>
<evidence type="ECO:0000256" key="12">
    <source>
        <dbReference type="ARBA" id="ARBA00038218"/>
    </source>
</evidence>
<evidence type="ECO:0000256" key="8">
    <source>
        <dbReference type="ARBA" id="ARBA00022692"/>
    </source>
</evidence>
<evidence type="ECO:0000256" key="11">
    <source>
        <dbReference type="ARBA" id="ARBA00037387"/>
    </source>
</evidence>
<proteinExistence type="inferred from homology"/>
<evidence type="ECO:0000256" key="9">
    <source>
        <dbReference type="ARBA" id="ARBA00022989"/>
    </source>
</evidence>
<keyword evidence="8 16" id="KW-0812">Transmembrane</keyword>
<evidence type="ECO:0000313" key="19">
    <source>
        <dbReference type="Proteomes" id="UP000824005"/>
    </source>
</evidence>
<keyword evidence="7" id="KW-0598">Phosphotransferase system</keyword>
<dbReference type="SUPFAM" id="SSF52794">
    <property type="entry name" value="PTS system IIB component-like"/>
    <property type="match status" value="1"/>
</dbReference>
<evidence type="ECO:0000256" key="7">
    <source>
        <dbReference type="ARBA" id="ARBA00022683"/>
    </source>
</evidence>
<keyword evidence="10 16" id="KW-0472">Membrane</keyword>
<feature type="transmembrane region" description="Helical" evidence="16">
    <location>
        <begin position="384"/>
        <end position="402"/>
    </location>
</feature>
<comment type="subunit">
    <text evidence="2">Homodimer.</text>
</comment>
<dbReference type="EMBL" id="DXDC01000376">
    <property type="protein sequence ID" value="HIY67066.1"/>
    <property type="molecule type" value="Genomic_DNA"/>
</dbReference>
<reference evidence="18" key="1">
    <citation type="journal article" date="2021" name="PeerJ">
        <title>Extensive microbial diversity within the chicken gut microbiome revealed by metagenomics and culture.</title>
        <authorList>
            <person name="Gilroy R."/>
            <person name="Ravi A."/>
            <person name="Getino M."/>
            <person name="Pursley I."/>
            <person name="Horton D.L."/>
            <person name="Alikhan N.F."/>
            <person name="Baker D."/>
            <person name="Gharbi K."/>
            <person name="Hall N."/>
            <person name="Watson M."/>
            <person name="Adriaenssens E.M."/>
            <person name="Foster-Nyarko E."/>
            <person name="Jarju S."/>
            <person name="Secka A."/>
            <person name="Antonio M."/>
            <person name="Oren A."/>
            <person name="Chaudhuri R.R."/>
            <person name="La Ragione R."/>
            <person name="Hildebrand F."/>
            <person name="Pallen M.J."/>
        </authorList>
    </citation>
    <scope>NUCLEOTIDE SEQUENCE</scope>
    <source>
        <strain evidence="18">ChiGjej1B1-98</strain>
    </source>
</reference>
<keyword evidence="4" id="KW-1003">Cell membrane</keyword>
<sequence>MSTFEEIVTLITDNLFSQVAILIGLIALFGLLLQRKPIEQVVAGTLRATIGVVILNIGVEIFVGGLVAFQAIVSSALGLEPPAAASSLTDFNAGPGTVVPLIIAGGFVVHLILVRVFPAARYVYLTGHLMYWMSVVIAATLVESFGDVNRWVLAGVGSLLIGCYWVLQPLWTEPLMRRVMQDDGAVGLAHTTSTLAVATGYGAKWMRLGDAKKHDSENLKLPRALSFFKDINVSTAFIIGLIMLIAIAFADGGVVEEQMGEDTVLPWVWGLLQALRFAAGIAILLFGVRMFLAEIVPAFRGLSEKALPGTAPALDIPVTFTKAPTSVMLGFLASTIVFLILMGVFAAAGWFVLVPPMIMLFFGGGAGGVFGNAVAGWRGALFGGVLNGVILAFGQWISWGLYSDTAPELATLADPDWYAVGWLLMGIGSLLAPLGAAGPWVVAGVALVLTIVILVLLGRRRPSVSTVTEQPAPAPAEVPSGGAGEQPERASRAGTTGDRPESLRVLAVCGAGMGSSLILRKTAEQALERLGVEAELNHTDVGSARGMTADVVVGQRTYLEDLDGVAELAVEIESFVDVKQAEERLRAALTERGWL</sequence>
<dbReference type="PANTHER" id="PTHR33843">
    <property type="entry name" value="ASCORBATE-SPECIFIC PTS SYSTEM EIIC COMPONENT"/>
    <property type="match status" value="1"/>
</dbReference>
<name>A0A9D2C9C5_9MICO</name>
<evidence type="ECO:0000256" key="14">
    <source>
        <dbReference type="ARBA" id="ARBA00042859"/>
    </source>
</evidence>
<evidence type="ECO:0000256" key="5">
    <source>
        <dbReference type="ARBA" id="ARBA00022597"/>
    </source>
</evidence>
<feature type="domain" description="Phosphotransferase system EIIB component type 2/3" evidence="17">
    <location>
        <begin position="504"/>
        <end position="585"/>
    </location>
</feature>
<evidence type="ECO:0000256" key="4">
    <source>
        <dbReference type="ARBA" id="ARBA00022475"/>
    </source>
</evidence>
<comment type="function">
    <text evidence="11">The phosphoenolpyruvate-dependent sugar phosphotransferase system (sugar PTS), a major carbohydrate active transport system, catalyzes the phosphorylation of incoming sugar substrates concomitantly with their translocation across the cell membrane. The enzyme II UlaABC PTS system is involved in ascorbate transport.</text>
</comment>
<keyword evidence="9 16" id="KW-1133">Transmembrane helix</keyword>
<evidence type="ECO:0000256" key="13">
    <source>
        <dbReference type="ARBA" id="ARBA00039702"/>
    </source>
</evidence>
<protein>
    <recommendedName>
        <fullName evidence="13">Ascorbate-specific PTS system EIIC component</fullName>
    </recommendedName>
    <alternativeName>
        <fullName evidence="14">Ascorbate-specific permease IIC component UlaA</fullName>
    </alternativeName>
</protein>
<feature type="region of interest" description="Disordered" evidence="15">
    <location>
        <begin position="466"/>
        <end position="499"/>
    </location>
</feature>
<dbReference type="InterPro" id="IPR003501">
    <property type="entry name" value="PTS_EIIB_2/3"/>
</dbReference>
<dbReference type="InterPro" id="IPR036095">
    <property type="entry name" value="PTS_EIIB-like_sf"/>
</dbReference>
<evidence type="ECO:0000256" key="1">
    <source>
        <dbReference type="ARBA" id="ARBA00004651"/>
    </source>
</evidence>
<evidence type="ECO:0000313" key="18">
    <source>
        <dbReference type="EMBL" id="HIY67066.1"/>
    </source>
</evidence>
<evidence type="ECO:0000256" key="15">
    <source>
        <dbReference type="SAM" id="MobiDB-lite"/>
    </source>
</evidence>
<evidence type="ECO:0000256" key="10">
    <source>
        <dbReference type="ARBA" id="ARBA00023136"/>
    </source>
</evidence>
<dbReference type="CDD" id="cd05563">
    <property type="entry name" value="PTS_IIB_ascorbate"/>
    <property type="match status" value="1"/>
</dbReference>
<dbReference type="InterPro" id="IPR004703">
    <property type="entry name" value="PTS_sugar-sp_permease"/>
</dbReference>
<feature type="transmembrane region" description="Helical" evidence="16">
    <location>
        <begin position="329"/>
        <end position="352"/>
    </location>
</feature>
<dbReference type="AlphaFoldDB" id="A0A9D2C9C5"/>
<feature type="transmembrane region" description="Helical" evidence="16">
    <location>
        <begin position="15"/>
        <end position="33"/>
    </location>
</feature>
<evidence type="ECO:0000259" key="17">
    <source>
        <dbReference type="Pfam" id="PF02302"/>
    </source>
</evidence>
<dbReference type="Pfam" id="PF02302">
    <property type="entry name" value="PTS_IIB"/>
    <property type="match status" value="1"/>
</dbReference>
<dbReference type="GO" id="GO:0008982">
    <property type="term" value="F:protein-N(PI)-phosphohistidine-sugar phosphotransferase activity"/>
    <property type="evidence" value="ECO:0007669"/>
    <property type="project" value="InterPro"/>
</dbReference>
<dbReference type="GO" id="GO:0009401">
    <property type="term" value="P:phosphoenolpyruvate-dependent sugar phosphotransferase system"/>
    <property type="evidence" value="ECO:0007669"/>
    <property type="project" value="UniProtKB-KW"/>
</dbReference>
<feature type="transmembrane region" description="Helical" evidence="16">
    <location>
        <begin position="45"/>
        <end position="73"/>
    </location>
</feature>
<evidence type="ECO:0000256" key="6">
    <source>
        <dbReference type="ARBA" id="ARBA00022679"/>
    </source>
</evidence>
<keyword evidence="6" id="KW-0808">Transferase</keyword>
<feature type="transmembrane region" description="Helical" evidence="16">
    <location>
        <begin position="231"/>
        <end position="250"/>
    </location>
</feature>
<comment type="caution">
    <text evidence="18">The sequence shown here is derived from an EMBL/GenBank/DDBJ whole genome shotgun (WGS) entry which is preliminary data.</text>
</comment>
<evidence type="ECO:0000256" key="2">
    <source>
        <dbReference type="ARBA" id="ARBA00011738"/>
    </source>
</evidence>
<dbReference type="PANTHER" id="PTHR33843:SF4">
    <property type="entry name" value="ASCORBATE-SPECIFIC PTS SYSTEM EIIC COMPONENT"/>
    <property type="match status" value="1"/>
</dbReference>
<dbReference type="InterPro" id="IPR051562">
    <property type="entry name" value="Ascorbate-PTS_EIIC"/>
</dbReference>
<dbReference type="Pfam" id="PF03611">
    <property type="entry name" value="EIIC-GAT"/>
    <property type="match status" value="1"/>
</dbReference>
<feature type="transmembrane region" description="Helical" evidence="16">
    <location>
        <begin position="358"/>
        <end position="377"/>
    </location>
</feature>
<accession>A0A9D2C9C5</accession>